<dbReference type="SMART" id="SM00220">
    <property type="entry name" value="S_TKc"/>
    <property type="match status" value="1"/>
</dbReference>
<keyword evidence="5" id="KW-0723">Serine/threonine-protein kinase</keyword>
<comment type="catalytic activity">
    <reaction evidence="19">
        <text>L-threonyl-[protein] + ATP = O-phospho-L-threonyl-[protein] + ADP + H(+)</text>
        <dbReference type="Rhea" id="RHEA:46608"/>
        <dbReference type="Rhea" id="RHEA-COMP:11060"/>
        <dbReference type="Rhea" id="RHEA-COMP:11605"/>
        <dbReference type="ChEBI" id="CHEBI:15378"/>
        <dbReference type="ChEBI" id="CHEBI:30013"/>
        <dbReference type="ChEBI" id="CHEBI:30616"/>
        <dbReference type="ChEBI" id="CHEBI:61977"/>
        <dbReference type="ChEBI" id="CHEBI:456216"/>
        <dbReference type="EC" id="2.7.11.1"/>
    </reaction>
</comment>
<dbReference type="Pfam" id="PF12874">
    <property type="entry name" value="zf-met"/>
    <property type="match status" value="3"/>
</dbReference>
<keyword evidence="9 24" id="KW-0812">Transmembrane</keyword>
<dbReference type="FunFam" id="3.30.200.20:FF:000309">
    <property type="entry name" value="Leucine-rich repeat receptor protein kinase MSP1"/>
    <property type="match status" value="1"/>
</dbReference>
<dbReference type="SUPFAM" id="SSF57667">
    <property type="entry name" value="beta-beta-alpha zinc fingers"/>
    <property type="match status" value="3"/>
</dbReference>
<dbReference type="PANTHER" id="PTHR48053:SF158">
    <property type="entry name" value="MDIS1-INTERACTING RECEPTOR LIKE KINASE 2-LIKE"/>
    <property type="match status" value="1"/>
</dbReference>
<evidence type="ECO:0000256" key="12">
    <source>
        <dbReference type="ARBA" id="ARBA00022741"/>
    </source>
</evidence>
<dbReference type="PROSITE" id="PS00107">
    <property type="entry name" value="PROTEIN_KINASE_ATP"/>
    <property type="match status" value="1"/>
</dbReference>
<dbReference type="InterPro" id="IPR000719">
    <property type="entry name" value="Prot_kinase_dom"/>
</dbReference>
<comment type="subcellular location">
    <subcellularLocation>
        <location evidence="1">Cell membrane</location>
    </subcellularLocation>
    <subcellularLocation>
        <location evidence="2">Membrane</location>
        <topology evidence="2">Single-pass type I membrane protein</topology>
    </subcellularLocation>
</comment>
<evidence type="ECO:0000256" key="4">
    <source>
        <dbReference type="ARBA" id="ARBA00012513"/>
    </source>
</evidence>
<dbReference type="FunFam" id="3.80.10.10:FF:000041">
    <property type="entry name" value="LRR receptor-like serine/threonine-protein kinase ERECTA"/>
    <property type="match status" value="1"/>
</dbReference>
<dbReference type="PROSITE" id="PS00028">
    <property type="entry name" value="ZINC_FINGER_C2H2_1"/>
    <property type="match status" value="1"/>
</dbReference>
<comment type="similarity">
    <text evidence="3">Belongs to the protein kinase superfamily. Ser/Thr protein kinase family.</text>
</comment>
<reference evidence="26" key="1">
    <citation type="submission" date="2023-02" db="EMBL/GenBank/DDBJ databases">
        <title>Genome of toxic invasive species Heracleum sosnowskyi carries increased number of genes despite the absence of recent whole-genome duplications.</title>
        <authorList>
            <person name="Schelkunov M."/>
            <person name="Shtratnikova V."/>
            <person name="Makarenko M."/>
            <person name="Klepikova A."/>
            <person name="Omelchenko D."/>
            <person name="Novikova G."/>
            <person name="Obukhova E."/>
            <person name="Bogdanov V."/>
            <person name="Penin A."/>
            <person name="Logacheva M."/>
        </authorList>
    </citation>
    <scope>NUCLEOTIDE SEQUENCE</scope>
    <source>
        <strain evidence="26">Hsosn_3</strain>
        <tissue evidence="26">Leaf</tissue>
    </source>
</reference>
<name>A0AAD8HC44_9APIA</name>
<evidence type="ECO:0000256" key="9">
    <source>
        <dbReference type="ARBA" id="ARBA00022692"/>
    </source>
</evidence>
<dbReference type="Gene3D" id="1.10.510.10">
    <property type="entry name" value="Transferase(Phosphotransferase) domain 1"/>
    <property type="match status" value="1"/>
</dbReference>
<dbReference type="EMBL" id="JAUIZM010000009">
    <property type="protein sequence ID" value="KAK1363447.1"/>
    <property type="molecule type" value="Genomic_DNA"/>
</dbReference>
<proteinExistence type="inferred from homology"/>
<dbReference type="InterPro" id="IPR003591">
    <property type="entry name" value="Leu-rich_rpt_typical-subtyp"/>
</dbReference>
<keyword evidence="11" id="KW-0677">Repeat</keyword>
<dbReference type="GO" id="GO:0008270">
    <property type="term" value="F:zinc ion binding"/>
    <property type="evidence" value="ECO:0007669"/>
    <property type="project" value="InterPro"/>
</dbReference>
<keyword evidence="16 24" id="KW-0472">Membrane</keyword>
<keyword evidence="8" id="KW-0808">Transferase</keyword>
<dbReference type="GO" id="GO:0004674">
    <property type="term" value="F:protein serine/threonine kinase activity"/>
    <property type="evidence" value="ECO:0007669"/>
    <property type="project" value="UniProtKB-KW"/>
</dbReference>
<dbReference type="GO" id="GO:0006952">
    <property type="term" value="P:defense response"/>
    <property type="evidence" value="ECO:0007669"/>
    <property type="project" value="UniProtKB-ARBA"/>
</dbReference>
<dbReference type="InterPro" id="IPR001611">
    <property type="entry name" value="Leu-rich_rpt"/>
</dbReference>
<keyword evidence="17" id="KW-0675">Receptor</keyword>
<dbReference type="Gene3D" id="3.30.200.20">
    <property type="entry name" value="Phosphorylase Kinase, domain 1"/>
    <property type="match status" value="1"/>
</dbReference>
<evidence type="ECO:0000256" key="10">
    <source>
        <dbReference type="ARBA" id="ARBA00022729"/>
    </source>
</evidence>
<dbReference type="SMART" id="SM00369">
    <property type="entry name" value="LRR_TYP"/>
    <property type="match status" value="5"/>
</dbReference>
<sequence>MGETDTISMEPVRDSVYLTDRRSSPCKDFEMGETNELSIMLEKTELERDLYMKECRETKIRIADLESKMKEMDEQFSETLKIREEYYNVIRELKSTQEEVLRNDAKVVEANNAKLEALKQLALMETALNIEKQKTEELQGHVSVINETILCMQLAAMEAEKENSAVLSEKQSEILLAMKLVEEAHRELETVRNHQPGSIQTLEKELMRKTLLTDSLQSEVQKANDLHKSAQKATSEAVNDINQLIADMELLVTENSDKGVHIKFLEKELTQLKLDYKNAKNGIEIANEDREHLRRAVETADKDRERLNKDVEKAKSDRERLNKDVENAKIDRERLNIDFETSNKDRERLAKDVEMANKDRERLNIVVETAKEDVERLNRDVEIANKDRERLNKDVENANKHIGRLNKDVGIANKEIERLHKDVEIANNDKERLKQDVETADKYRERNNEDFETANKCIERFYKDVEIAKKDEEITKKDVERLTKDVETLTWKFESTKNELDEISGKETEAQVEIAFLKSELLKGISKTAAAEAAEERAKLENLKIRHNIQQLESEAEEAYEEIRRLKEADKRADTGVTDNNVIVSVEEYNTLVEKANKEETMTDNRYELEILKKDLEITTARIGEFRTRAEQAAFRAEAAEKGKAALEEHIRRLREQKERRKFSHQALKEASITPTYNYKQDLGLPPKTHPPLGKYGDSVDTDKEVLLKLRSFLEENNHFNRGSYTQWSPLDSSPCGWYGISCNNSRVTGVNLSNNNIAGSLFGNFSALSELTNLDLSGNTIEGSIPADLGRCQHLKFLNLSHNLIEGELNLTGFNNLEILDLAVNRFSGDIKSTFPKVCNSLVVANISLNNLTGEIGNSFDECWNLEYVDLSSNFLTGNINIAFERLKELEVSNNSISGTISPWVFSENCSLEALDLSENLLFGEFPKEISQCKNLAVLNLWGNSFTGLIPAELGSLMNLEALLLGNNKFYNEIPESLVGLKNLVFLELSKNNFGGDIQEVLGRMTQVKYLLLNENSYTGGLFSSGILNLSNIARIDLSYNSLSGNLPIAFTRMLSLKHLFLASNQFSGNIPLEYGNFPQLQTLDLSYNMLSGSIPPTLGNLNSLLWLMLANNKLTGEIPPELGNCSSLLWLNLENNQISGKIPPELANIGKNATPIFLMNRIDDRITAGSGECSVLKRWIPAEYPPFSFVFTLLTVKKCRSLWDALLKGYGIFPVCAPGSNVRTNQITGYVLLLNNLLSGEIPPEIGKMLKLSMLQLGMNNFDGTFPEEIAQIPLVVLNITQNKISGEIPVALGSMNCLRNLDLSYNNFSGRFPASLNNLNDLTGFNISYNPYLTGLVPGTGQLATFENSSFLGDPLLRLPPYIGNNTKQAPDISAQPRKNIKFALVVFLAITLAFLVCGIMSVFVCIVGRSSKKSPSYLLEDVKERHDTGSVSGGSSPWLSDKVTIIRLDKTEFTHKDIFVATEYFSDDRIIGRGGFGTVYRGVLPDGREVAVKKQQREGPEGEREFRAEMEVLTGNGFGWPHPNLVTLYGWCLDGSEKLLVYEYMVGGSLEEVISDRTRLTWRRRIDIALDVARALVFLHHECFPLIVHRDVKASNVLLDKDGKACVTDFGLARVVDAGGSHVSTMVAGTVGYVAPEYGQTWQATTKGDVYSYGVLVMELATGRRAVDGGEECLVEWARRVMGNGRQGRTLVPVGLLVSSRRGEGAQELCELLRIGIRCAAEMPQARPNMKEVLAMLVKISSPAEKGFELKKNQARIKRMAEVGQQNCMRVELAIQRELEYRKKVASLLESDECIKDLMPLQVVSSVSCPNPDPGLRSWPGPSSVTIASPCMTPGSSHMFPRPNPNLASGSALQFPPSSAPGFHPGPSQIPNRPFQSSVFSPSPVPNHYYNPGPRPRPHPTYQPSYSGIKRKATSGYQHQAPHKPKPPQESYIVVDSSGNMFCKLCEVSCTGPFCLKQHLKGHKHKAKLQLLRTDRKNGGEQENKQFRCDLCQIVCSHEDALKLHYEGQKHKARLQALEGGQNIGDKATERPWCGLCEIWCMNEDAFNQHLKGQKHLTRLYSMQEKERTMRASCR</sequence>
<keyword evidence="12 21" id="KW-0547">Nucleotide-binding</keyword>
<evidence type="ECO:0000256" key="19">
    <source>
        <dbReference type="ARBA" id="ARBA00047899"/>
    </source>
</evidence>
<dbReference type="InterPro" id="IPR036236">
    <property type="entry name" value="Znf_C2H2_sf"/>
</dbReference>
<dbReference type="Pfam" id="PF00069">
    <property type="entry name" value="Pkinase"/>
    <property type="match status" value="1"/>
</dbReference>
<keyword evidence="13 26" id="KW-0418">Kinase</keyword>
<evidence type="ECO:0000256" key="2">
    <source>
        <dbReference type="ARBA" id="ARBA00004479"/>
    </source>
</evidence>
<organism evidence="26 27">
    <name type="scientific">Heracleum sosnowskyi</name>
    <dbReference type="NCBI Taxonomy" id="360622"/>
    <lineage>
        <taxon>Eukaryota</taxon>
        <taxon>Viridiplantae</taxon>
        <taxon>Streptophyta</taxon>
        <taxon>Embryophyta</taxon>
        <taxon>Tracheophyta</taxon>
        <taxon>Spermatophyta</taxon>
        <taxon>Magnoliopsida</taxon>
        <taxon>eudicotyledons</taxon>
        <taxon>Gunneridae</taxon>
        <taxon>Pentapetalae</taxon>
        <taxon>asterids</taxon>
        <taxon>campanulids</taxon>
        <taxon>Apiales</taxon>
        <taxon>Apiaceae</taxon>
        <taxon>Apioideae</taxon>
        <taxon>apioid superclade</taxon>
        <taxon>Tordylieae</taxon>
        <taxon>Tordyliinae</taxon>
        <taxon>Heracleum</taxon>
    </lineage>
</organism>
<evidence type="ECO:0000256" key="24">
    <source>
        <dbReference type="SAM" id="Phobius"/>
    </source>
</evidence>
<evidence type="ECO:0000256" key="17">
    <source>
        <dbReference type="ARBA" id="ARBA00023170"/>
    </source>
</evidence>
<dbReference type="FunFam" id="3.80.10.10:FF:000691">
    <property type="entry name" value="Putative LRR receptor-like serine/threonine-protein kinase"/>
    <property type="match status" value="1"/>
</dbReference>
<evidence type="ECO:0000313" key="26">
    <source>
        <dbReference type="EMBL" id="KAK1363447.1"/>
    </source>
</evidence>
<dbReference type="EC" id="2.7.11.1" evidence="4"/>
<dbReference type="SMART" id="SM00451">
    <property type="entry name" value="ZnF_U1"/>
    <property type="match status" value="3"/>
</dbReference>
<evidence type="ECO:0000256" key="1">
    <source>
        <dbReference type="ARBA" id="ARBA00004236"/>
    </source>
</evidence>
<feature type="domain" description="Protein kinase" evidence="25">
    <location>
        <begin position="1469"/>
        <end position="1744"/>
    </location>
</feature>
<evidence type="ECO:0000256" key="3">
    <source>
        <dbReference type="ARBA" id="ARBA00008684"/>
    </source>
</evidence>
<dbReference type="PROSITE" id="PS00108">
    <property type="entry name" value="PROTEIN_KINASE_ST"/>
    <property type="match status" value="1"/>
</dbReference>
<dbReference type="CDD" id="cd14066">
    <property type="entry name" value="STKc_IRAK"/>
    <property type="match status" value="1"/>
</dbReference>
<accession>A0AAD8HC44</accession>
<evidence type="ECO:0000256" key="13">
    <source>
        <dbReference type="ARBA" id="ARBA00022777"/>
    </source>
</evidence>
<evidence type="ECO:0000256" key="11">
    <source>
        <dbReference type="ARBA" id="ARBA00022737"/>
    </source>
</evidence>
<keyword evidence="14 21" id="KW-0067">ATP-binding</keyword>
<keyword evidence="27" id="KW-1185">Reference proteome</keyword>
<keyword evidence="7" id="KW-0433">Leucine-rich repeat</keyword>
<dbReference type="InterPro" id="IPR008271">
    <property type="entry name" value="Ser/Thr_kinase_AS"/>
</dbReference>
<evidence type="ECO:0000259" key="25">
    <source>
        <dbReference type="PROSITE" id="PS50011"/>
    </source>
</evidence>
<dbReference type="SUPFAM" id="SSF56112">
    <property type="entry name" value="Protein kinase-like (PK-like)"/>
    <property type="match status" value="1"/>
</dbReference>
<feature type="coiled-coil region" evidence="22">
    <location>
        <begin position="262"/>
        <end position="443"/>
    </location>
</feature>
<gene>
    <name evidence="26" type="ORF">POM88_039008</name>
</gene>
<dbReference type="Pfam" id="PF00560">
    <property type="entry name" value="LRR_1"/>
    <property type="match status" value="6"/>
</dbReference>
<dbReference type="PROSITE" id="PS50011">
    <property type="entry name" value="PROTEIN_KINASE_DOM"/>
    <property type="match status" value="1"/>
</dbReference>
<feature type="transmembrane region" description="Helical" evidence="24">
    <location>
        <begin position="1386"/>
        <end position="1411"/>
    </location>
</feature>
<reference evidence="26" key="2">
    <citation type="submission" date="2023-05" db="EMBL/GenBank/DDBJ databases">
        <authorList>
            <person name="Schelkunov M.I."/>
        </authorList>
    </citation>
    <scope>NUCLEOTIDE SEQUENCE</scope>
    <source>
        <strain evidence="26">Hsosn_3</strain>
        <tissue evidence="26">Leaf</tissue>
    </source>
</reference>
<keyword evidence="22" id="KW-0175">Coiled coil</keyword>
<evidence type="ECO:0000256" key="8">
    <source>
        <dbReference type="ARBA" id="ARBA00022679"/>
    </source>
</evidence>
<comment type="catalytic activity">
    <reaction evidence="20">
        <text>L-seryl-[protein] + ATP = O-phospho-L-seryl-[protein] + ADP + H(+)</text>
        <dbReference type="Rhea" id="RHEA:17989"/>
        <dbReference type="Rhea" id="RHEA-COMP:9863"/>
        <dbReference type="Rhea" id="RHEA-COMP:11604"/>
        <dbReference type="ChEBI" id="CHEBI:15378"/>
        <dbReference type="ChEBI" id="CHEBI:29999"/>
        <dbReference type="ChEBI" id="CHEBI:30616"/>
        <dbReference type="ChEBI" id="CHEBI:83421"/>
        <dbReference type="ChEBI" id="CHEBI:456216"/>
        <dbReference type="EC" id="2.7.11.1"/>
    </reaction>
</comment>
<comment type="caution">
    <text evidence="26">The sequence shown here is derived from an EMBL/GenBank/DDBJ whole genome shotgun (WGS) entry which is preliminary data.</text>
</comment>
<dbReference type="InterPro" id="IPR003604">
    <property type="entry name" value="Matrin/U1-like-C_Znf_C2H2"/>
</dbReference>
<evidence type="ECO:0000256" key="14">
    <source>
        <dbReference type="ARBA" id="ARBA00022840"/>
    </source>
</evidence>
<keyword evidence="15 24" id="KW-1133">Transmembrane helix</keyword>
<feature type="region of interest" description="Disordered" evidence="23">
    <location>
        <begin position="1840"/>
        <end position="1912"/>
    </location>
</feature>
<dbReference type="FunFam" id="1.10.510.10:FF:000309">
    <property type="entry name" value="Leucine-rich repeat receptor-like protein kinase"/>
    <property type="match status" value="1"/>
</dbReference>
<evidence type="ECO:0000256" key="20">
    <source>
        <dbReference type="ARBA" id="ARBA00048679"/>
    </source>
</evidence>
<evidence type="ECO:0000256" key="21">
    <source>
        <dbReference type="PROSITE-ProRule" id="PRU10141"/>
    </source>
</evidence>
<evidence type="ECO:0000256" key="7">
    <source>
        <dbReference type="ARBA" id="ARBA00022614"/>
    </source>
</evidence>
<evidence type="ECO:0000256" key="15">
    <source>
        <dbReference type="ARBA" id="ARBA00022989"/>
    </source>
</evidence>
<evidence type="ECO:0000256" key="23">
    <source>
        <dbReference type="SAM" id="MobiDB-lite"/>
    </source>
</evidence>
<keyword evidence="10" id="KW-0732">Signal</keyword>
<evidence type="ECO:0000256" key="5">
    <source>
        <dbReference type="ARBA" id="ARBA00022527"/>
    </source>
</evidence>
<dbReference type="Pfam" id="PF08263">
    <property type="entry name" value="LRRNT_2"/>
    <property type="match status" value="1"/>
</dbReference>
<feature type="coiled-coil region" evidence="22">
    <location>
        <begin position="48"/>
        <end position="118"/>
    </location>
</feature>
<evidence type="ECO:0000256" key="18">
    <source>
        <dbReference type="ARBA" id="ARBA00023180"/>
    </source>
</evidence>
<dbReference type="GO" id="GO:0005886">
    <property type="term" value="C:plasma membrane"/>
    <property type="evidence" value="ECO:0007669"/>
    <property type="project" value="UniProtKB-SubCell"/>
</dbReference>
<dbReference type="InterPro" id="IPR051716">
    <property type="entry name" value="Plant_RL_S/T_kinase"/>
</dbReference>
<evidence type="ECO:0000313" key="27">
    <source>
        <dbReference type="Proteomes" id="UP001237642"/>
    </source>
</evidence>
<dbReference type="InterPro" id="IPR032675">
    <property type="entry name" value="LRR_dom_sf"/>
</dbReference>
<evidence type="ECO:0000256" key="6">
    <source>
        <dbReference type="ARBA" id="ARBA00022553"/>
    </source>
</evidence>
<evidence type="ECO:0000256" key="22">
    <source>
        <dbReference type="SAM" id="Coils"/>
    </source>
</evidence>
<dbReference type="PANTHER" id="PTHR48053">
    <property type="entry name" value="LEUCINE RICH REPEAT FAMILY PROTEIN, EXPRESSED"/>
    <property type="match status" value="1"/>
</dbReference>
<dbReference type="InterPro" id="IPR013087">
    <property type="entry name" value="Znf_C2H2_type"/>
</dbReference>
<dbReference type="GO" id="GO:0051707">
    <property type="term" value="P:response to other organism"/>
    <property type="evidence" value="ECO:0007669"/>
    <property type="project" value="UniProtKB-ARBA"/>
</dbReference>
<feature type="coiled-coil region" evidence="22">
    <location>
        <begin position="526"/>
        <end position="569"/>
    </location>
</feature>
<dbReference type="Gene3D" id="3.30.160.60">
    <property type="entry name" value="Classic Zinc Finger"/>
    <property type="match status" value="3"/>
</dbReference>
<dbReference type="Proteomes" id="UP001237642">
    <property type="component" value="Unassembled WGS sequence"/>
</dbReference>
<dbReference type="InterPro" id="IPR011009">
    <property type="entry name" value="Kinase-like_dom_sf"/>
</dbReference>
<keyword evidence="6" id="KW-0597">Phosphoprotein</keyword>
<keyword evidence="18" id="KW-0325">Glycoprotein</keyword>
<dbReference type="GO" id="GO:0005524">
    <property type="term" value="F:ATP binding"/>
    <property type="evidence" value="ECO:0007669"/>
    <property type="project" value="UniProtKB-UniRule"/>
</dbReference>
<dbReference type="SMART" id="SM00355">
    <property type="entry name" value="ZnF_C2H2"/>
    <property type="match status" value="3"/>
</dbReference>
<dbReference type="InterPro" id="IPR017441">
    <property type="entry name" value="Protein_kinase_ATP_BS"/>
</dbReference>
<protein>
    <recommendedName>
        <fullName evidence="4">non-specific serine/threonine protein kinase</fullName>
        <ecNumber evidence="4">2.7.11.1</ecNumber>
    </recommendedName>
</protein>
<dbReference type="InterPro" id="IPR013210">
    <property type="entry name" value="LRR_N_plant-typ"/>
</dbReference>
<dbReference type="SUPFAM" id="SSF52058">
    <property type="entry name" value="L domain-like"/>
    <property type="match status" value="3"/>
</dbReference>
<dbReference type="GO" id="GO:0003676">
    <property type="term" value="F:nucleic acid binding"/>
    <property type="evidence" value="ECO:0007669"/>
    <property type="project" value="InterPro"/>
</dbReference>
<evidence type="ECO:0000256" key="16">
    <source>
        <dbReference type="ARBA" id="ARBA00023136"/>
    </source>
</evidence>
<feature type="binding site" evidence="21">
    <location>
        <position position="1498"/>
    </location>
    <ligand>
        <name>ATP</name>
        <dbReference type="ChEBI" id="CHEBI:30616"/>
    </ligand>
</feature>
<dbReference type="Gene3D" id="3.80.10.10">
    <property type="entry name" value="Ribonuclease Inhibitor"/>
    <property type="match status" value="4"/>
</dbReference>